<reference evidence="9 10" key="1">
    <citation type="submission" date="2020-04" db="EMBL/GenBank/DDBJ databases">
        <title>Perkinsus chesapeaki whole genome sequence.</title>
        <authorList>
            <person name="Bogema D.R."/>
        </authorList>
    </citation>
    <scope>NUCLEOTIDE SEQUENCE [LARGE SCALE GENOMIC DNA]</scope>
    <source>
        <strain evidence="9">ATCC PRA-425</strain>
    </source>
</reference>
<gene>
    <name evidence="9" type="ORF">FOL47_007388</name>
</gene>
<accession>A0A7J6LKS5</accession>
<feature type="region of interest" description="Disordered" evidence="6">
    <location>
        <begin position="383"/>
        <end position="456"/>
    </location>
</feature>
<feature type="transmembrane region" description="Helical" evidence="7">
    <location>
        <begin position="1188"/>
        <end position="1211"/>
    </location>
</feature>
<keyword evidence="3" id="KW-0862">Zinc</keyword>
<feature type="region of interest" description="Disordered" evidence="6">
    <location>
        <begin position="164"/>
        <end position="185"/>
    </location>
</feature>
<feature type="region of interest" description="Disordered" evidence="6">
    <location>
        <begin position="1397"/>
        <end position="1451"/>
    </location>
</feature>
<feature type="region of interest" description="Disordered" evidence="6">
    <location>
        <begin position="1310"/>
        <end position="1348"/>
    </location>
</feature>
<protein>
    <recommendedName>
        <fullName evidence="8">RING-type domain-containing protein</fullName>
    </recommendedName>
</protein>
<feature type="compositionally biased region" description="Gly residues" evidence="6">
    <location>
        <begin position="1423"/>
        <end position="1451"/>
    </location>
</feature>
<dbReference type="Gene3D" id="3.30.40.10">
    <property type="entry name" value="Zinc/RING finger domain, C3HC4 (zinc finger)"/>
    <property type="match status" value="1"/>
</dbReference>
<dbReference type="SMART" id="SM01197">
    <property type="entry name" value="FANCL_C"/>
    <property type="match status" value="1"/>
</dbReference>
<keyword evidence="1" id="KW-0479">Metal-binding</keyword>
<evidence type="ECO:0000256" key="5">
    <source>
        <dbReference type="SAM" id="Coils"/>
    </source>
</evidence>
<dbReference type="PROSITE" id="PS50089">
    <property type="entry name" value="ZF_RING_2"/>
    <property type="match status" value="1"/>
</dbReference>
<evidence type="ECO:0000259" key="8">
    <source>
        <dbReference type="PROSITE" id="PS50089"/>
    </source>
</evidence>
<dbReference type="CDD" id="cd16448">
    <property type="entry name" value="RING-H2"/>
    <property type="match status" value="1"/>
</dbReference>
<feature type="coiled-coil region" evidence="5">
    <location>
        <begin position="718"/>
        <end position="745"/>
    </location>
</feature>
<feature type="region of interest" description="Disordered" evidence="6">
    <location>
        <begin position="853"/>
        <end position="883"/>
    </location>
</feature>
<feature type="non-terminal residue" evidence="9">
    <location>
        <position position="1451"/>
    </location>
</feature>
<keyword evidence="5" id="KW-0175">Coiled coil</keyword>
<feature type="region of interest" description="Disordered" evidence="6">
    <location>
        <begin position="83"/>
        <end position="114"/>
    </location>
</feature>
<feature type="compositionally biased region" description="Polar residues" evidence="6">
    <location>
        <begin position="981"/>
        <end position="1009"/>
    </location>
</feature>
<dbReference type="GO" id="GO:0016020">
    <property type="term" value="C:membrane"/>
    <property type="evidence" value="ECO:0007669"/>
    <property type="project" value="TreeGrafter"/>
</dbReference>
<feature type="compositionally biased region" description="Polar residues" evidence="6">
    <location>
        <begin position="420"/>
        <end position="441"/>
    </location>
</feature>
<dbReference type="Gene3D" id="3.10.310.50">
    <property type="match status" value="1"/>
</dbReference>
<dbReference type="InterPro" id="IPR013083">
    <property type="entry name" value="Znf_RING/FYVE/PHD"/>
</dbReference>
<evidence type="ECO:0000256" key="3">
    <source>
        <dbReference type="ARBA" id="ARBA00022833"/>
    </source>
</evidence>
<evidence type="ECO:0000256" key="7">
    <source>
        <dbReference type="SAM" id="Phobius"/>
    </source>
</evidence>
<dbReference type="Pfam" id="PF00097">
    <property type="entry name" value="zf-C3HC4"/>
    <property type="match status" value="1"/>
</dbReference>
<proteinExistence type="predicted"/>
<keyword evidence="10" id="KW-1185">Reference proteome</keyword>
<dbReference type="SUPFAM" id="SSF57850">
    <property type="entry name" value="RING/U-box"/>
    <property type="match status" value="1"/>
</dbReference>
<feature type="compositionally biased region" description="Basic and acidic residues" evidence="6">
    <location>
        <begin position="1310"/>
        <end position="1333"/>
    </location>
</feature>
<keyword evidence="7" id="KW-1133">Transmembrane helix</keyword>
<dbReference type="SMART" id="SM00184">
    <property type="entry name" value="RING"/>
    <property type="match status" value="1"/>
</dbReference>
<feature type="compositionally biased region" description="Low complexity" evidence="6">
    <location>
        <begin position="399"/>
        <end position="412"/>
    </location>
</feature>
<dbReference type="OrthoDB" id="429607at2759"/>
<dbReference type="EMBL" id="JAAPAO010000435">
    <property type="protein sequence ID" value="KAF4659882.1"/>
    <property type="molecule type" value="Genomic_DNA"/>
</dbReference>
<feature type="domain" description="RING-type" evidence="8">
    <location>
        <begin position="1243"/>
        <end position="1309"/>
    </location>
</feature>
<dbReference type="InterPro" id="IPR007621">
    <property type="entry name" value="TPM_dom"/>
</dbReference>
<dbReference type="Pfam" id="PF04536">
    <property type="entry name" value="TPM_phosphatase"/>
    <property type="match status" value="1"/>
</dbReference>
<organism evidence="9 10">
    <name type="scientific">Perkinsus chesapeaki</name>
    <name type="common">Clam parasite</name>
    <name type="synonym">Perkinsus andrewsi</name>
    <dbReference type="NCBI Taxonomy" id="330153"/>
    <lineage>
        <taxon>Eukaryota</taxon>
        <taxon>Sar</taxon>
        <taxon>Alveolata</taxon>
        <taxon>Perkinsozoa</taxon>
        <taxon>Perkinsea</taxon>
        <taxon>Perkinsida</taxon>
        <taxon>Perkinsidae</taxon>
        <taxon>Perkinsus</taxon>
    </lineage>
</organism>
<feature type="compositionally biased region" description="Low complexity" evidence="6">
    <location>
        <begin position="1397"/>
        <end position="1407"/>
    </location>
</feature>
<dbReference type="PANTHER" id="PTHR33748">
    <property type="entry name" value="PROTEIN CBG04600"/>
    <property type="match status" value="1"/>
</dbReference>
<feature type="compositionally biased region" description="Gly residues" evidence="6">
    <location>
        <begin position="807"/>
        <end position="823"/>
    </location>
</feature>
<evidence type="ECO:0000313" key="9">
    <source>
        <dbReference type="EMBL" id="KAF4659882.1"/>
    </source>
</evidence>
<evidence type="ECO:0000313" key="10">
    <source>
        <dbReference type="Proteomes" id="UP000591131"/>
    </source>
</evidence>
<feature type="region of interest" description="Disordered" evidence="6">
    <location>
        <begin position="981"/>
        <end position="1042"/>
    </location>
</feature>
<keyword evidence="7" id="KW-0472">Membrane</keyword>
<feature type="region of interest" description="Disordered" evidence="6">
    <location>
        <begin position="748"/>
        <end position="825"/>
    </location>
</feature>
<dbReference type="PANTHER" id="PTHR33748:SF5">
    <property type="entry name" value="GROUND-LIKE DOMAIN-CONTAINING PROTEIN"/>
    <property type="match status" value="1"/>
</dbReference>
<evidence type="ECO:0000256" key="2">
    <source>
        <dbReference type="ARBA" id="ARBA00022771"/>
    </source>
</evidence>
<evidence type="ECO:0000256" key="6">
    <source>
        <dbReference type="SAM" id="MobiDB-lite"/>
    </source>
</evidence>
<sequence>LFDGFDEIVSTNSTVSLTNATVGSNMPTVTLREARQRPQQQRASPSFVDDADVYIVPNASYSPTLGLTIGSINVDEPAPIIRHHHRQQQQQQEGPILIEDDDNITDSSSADIPTSEWDSYIDYVTCSESDDEEGSNNNQELNEHKSGGWRQCLAWVSAKAGGHRPKRRRVVDDMSPSSSSSEDNINEDWQTLGFSQKGFQSLGRDLNRPGSCMYGLLLMIYFAVEDNEAADIVLKVIRNTSVCPPELFGLFAVNGAKWVSELFHGVGEDWYRRRDLDFDYIATWWLQSSATKVTPGFPKDIEKKFIRVRRGRDVYGYEVLSDDNDGILPMGDMNSDDPDVLADARQSKRTWARSAGTGSSGDVFIDNVDIIDSDRSIRMRNRMSAAPGHVPPPDKLLSMRKSISSSSSNNPTKSRRSSNIATTTDKQQQHGSITRASSSAADSIPEEGPSASSPMLSQPCTMVIADRVPSCHNVILWTDVLVASGALYSYIMISFAKFWLEQGMIQASGEDANKKLNNEFINQHFVSKLTVPRGGIAGITSRTGKVFGRVKDLYQKLEDEQIRKLSLASRLSERSSIGGGEDDNDDVGIPITRDDTRTLTTARTNKGLGIVAGSTGYDIINTFTSKFAGLLQPLHNNSGQDEGEGSMRIYTIKELTDYSRLLDPSQLALMISVEPPPPAAAAGGGGGIDIHRISSAIKGEAAYKALCEETQTRFVEMQQGLSNRIQILEYEKKALMEQLERAAIERYQKRPPPSPPPSAAAAPNGESEGILRNGNGFVTTRRQPTTASNTLLYHGSEDVRKYKKKSGGGGGGGRRASYSGGGTIEYRGHSKGSAAAVGRQSLGSEDGALVLPSSRQQQRGGGEGHQQQQQAFTPPPSPSVINNRSIISNSSIITKYLGMSAATRLDMSTRTQGGELSPRGGVYHQQQQHHQGFNGVTTSIPPPPRIAPTPRTFHQSASSTTAQQQQQALFRIPVPLPLSASTMTQIPRPTPLTATTSTLRPPAATSNDVSRLLSSQSSLMQQSTSSPAAHMSSSSSPSLSSSPGWICDPDRYMSHEEVDYINQQLNTPFVIESECGPYQLAVAVSRNTWPVGGVERFARNIHNSWGVGHAPCDSGVVMALDIGNREMFISTGKAANDRLSTSSASVIIDRMRPFMREFKYAEGIFEGVKLIHEVIDTGEQLSTITFPLIFFFTVFFGIWGCVIFAFIKACLQNRRTTAVRRQLNRMENERAEALQGHFRQTSCPICLEDFDLHESSNKKNDSETEQAPLTGQECELLRCGHKFHKACLQEWQEQGIHRARDGLRCPVCRKDVNKDNDDSDDDTHGGDGSDGKRGAANSSSSSTSRGIGGMTYIGPYYPGYEYGPLWDFQMMRLRHRYPGIITDGFVNQYSWTSLGTGTSSSSCPLPSQDRSINPPPPSSSSGRGSGGGGFGGGGSNFGGGGASGGGAGGSW</sequence>
<evidence type="ECO:0000256" key="4">
    <source>
        <dbReference type="PROSITE-ProRule" id="PRU00175"/>
    </source>
</evidence>
<comment type="caution">
    <text evidence="9">The sequence shown here is derived from an EMBL/GenBank/DDBJ whole genome shotgun (WGS) entry which is preliminary data.</text>
</comment>
<dbReference type="Proteomes" id="UP000591131">
    <property type="component" value="Unassembled WGS sequence"/>
</dbReference>
<dbReference type="InterPro" id="IPR001841">
    <property type="entry name" value="Znf_RING"/>
</dbReference>
<keyword evidence="2 4" id="KW-0863">Zinc-finger</keyword>
<feature type="compositionally biased region" description="Polar residues" evidence="6">
    <location>
        <begin position="776"/>
        <end position="791"/>
    </location>
</feature>
<name>A0A7J6LKS5_PERCH</name>
<keyword evidence="7" id="KW-0812">Transmembrane</keyword>
<dbReference type="InterPro" id="IPR018957">
    <property type="entry name" value="Znf_C3HC4_RING-type"/>
</dbReference>
<feature type="compositionally biased region" description="Low complexity" evidence="6">
    <location>
        <begin position="1010"/>
        <end position="1042"/>
    </location>
</feature>
<evidence type="ECO:0000256" key="1">
    <source>
        <dbReference type="ARBA" id="ARBA00022723"/>
    </source>
</evidence>
<dbReference type="GO" id="GO:0008270">
    <property type="term" value="F:zinc ion binding"/>
    <property type="evidence" value="ECO:0007669"/>
    <property type="project" value="UniProtKB-KW"/>
</dbReference>